<evidence type="ECO:0008006" key="6">
    <source>
        <dbReference type="Google" id="ProtNLM"/>
    </source>
</evidence>
<gene>
    <name evidence="4" type="ORF">DSTB1V02_LOCUS15125</name>
</gene>
<dbReference type="PRINTS" id="PR00081">
    <property type="entry name" value="GDHRDH"/>
</dbReference>
<dbReference type="PANTHER" id="PTHR43976:SF16">
    <property type="entry name" value="SHORT-CHAIN DEHYDROGENASE_REDUCTASE FAMILY PROTEIN"/>
    <property type="match status" value="1"/>
</dbReference>
<dbReference type="GO" id="GO:0016491">
    <property type="term" value="F:oxidoreductase activity"/>
    <property type="evidence" value="ECO:0007669"/>
    <property type="project" value="UniProtKB-KW"/>
</dbReference>
<dbReference type="EMBL" id="LR924252">
    <property type="protein sequence ID" value="CAD7255380.1"/>
    <property type="molecule type" value="Genomic_DNA"/>
</dbReference>
<dbReference type="InterPro" id="IPR002347">
    <property type="entry name" value="SDR_fam"/>
</dbReference>
<sequence length="206" mass="22615">MSSASNKQTIVITGASSGIGKATAKHFHAQGWNVVATMRSPEKETDLKEDARLKLMRLDVEDKPSIEAAVQASLRAFGKIDVWLNNAGYGTTGPVEAGSDAEIRRQYDVNFFGVIDCIKAVLPHFKQNKNGMFINITSIGGLLTFPLFGVYNSSKFALEGLSEGMWYDLQPFGIKVKVVEPGAIRTDFAGRSLNIFDLKDFPEYQS</sequence>
<dbReference type="AlphaFoldDB" id="A0A7R9AK05"/>
<evidence type="ECO:0000256" key="3">
    <source>
        <dbReference type="RuleBase" id="RU000363"/>
    </source>
</evidence>
<dbReference type="PRINTS" id="PR00080">
    <property type="entry name" value="SDRFAMILY"/>
</dbReference>
<dbReference type="Gene3D" id="3.40.50.720">
    <property type="entry name" value="NAD(P)-binding Rossmann-like Domain"/>
    <property type="match status" value="1"/>
</dbReference>
<accession>A0A7R9AK05</accession>
<comment type="similarity">
    <text evidence="1 3">Belongs to the short-chain dehydrogenases/reductases (SDR) family.</text>
</comment>
<protein>
    <recommendedName>
        <fullName evidence="6">Short-chain dehydrogenase</fullName>
    </recommendedName>
</protein>
<feature type="non-terminal residue" evidence="4">
    <location>
        <position position="206"/>
    </location>
</feature>
<dbReference type="Pfam" id="PF00106">
    <property type="entry name" value="adh_short"/>
    <property type="match status" value="1"/>
</dbReference>
<name>A0A7R9AK05_9CRUS</name>
<evidence type="ECO:0000256" key="1">
    <source>
        <dbReference type="ARBA" id="ARBA00006484"/>
    </source>
</evidence>
<dbReference type="PANTHER" id="PTHR43976">
    <property type="entry name" value="SHORT CHAIN DEHYDROGENASE"/>
    <property type="match status" value="1"/>
</dbReference>
<dbReference type="InterPro" id="IPR036291">
    <property type="entry name" value="NAD(P)-bd_dom_sf"/>
</dbReference>
<dbReference type="CDD" id="cd05374">
    <property type="entry name" value="17beta-HSD-like_SDR_c"/>
    <property type="match status" value="1"/>
</dbReference>
<dbReference type="InterPro" id="IPR051911">
    <property type="entry name" value="SDR_oxidoreductase"/>
</dbReference>
<dbReference type="OrthoDB" id="6339843at2759"/>
<reference evidence="4" key="1">
    <citation type="submission" date="2020-11" db="EMBL/GenBank/DDBJ databases">
        <authorList>
            <person name="Tran Van P."/>
        </authorList>
    </citation>
    <scope>NUCLEOTIDE SEQUENCE</scope>
</reference>
<evidence type="ECO:0000313" key="4">
    <source>
        <dbReference type="EMBL" id="CAD7255380.1"/>
    </source>
</evidence>
<proteinExistence type="inferred from homology"/>
<keyword evidence="2" id="KW-0560">Oxidoreductase</keyword>
<keyword evidence="5" id="KW-1185">Reference proteome</keyword>
<evidence type="ECO:0000313" key="5">
    <source>
        <dbReference type="Proteomes" id="UP000677054"/>
    </source>
</evidence>
<evidence type="ECO:0000256" key="2">
    <source>
        <dbReference type="ARBA" id="ARBA00023002"/>
    </source>
</evidence>
<dbReference type="EMBL" id="CAJPEV010024734">
    <property type="protein sequence ID" value="CAG0908539.1"/>
    <property type="molecule type" value="Genomic_DNA"/>
</dbReference>
<dbReference type="Proteomes" id="UP000677054">
    <property type="component" value="Unassembled WGS sequence"/>
</dbReference>
<organism evidence="4">
    <name type="scientific">Darwinula stevensoni</name>
    <dbReference type="NCBI Taxonomy" id="69355"/>
    <lineage>
        <taxon>Eukaryota</taxon>
        <taxon>Metazoa</taxon>
        <taxon>Ecdysozoa</taxon>
        <taxon>Arthropoda</taxon>
        <taxon>Crustacea</taxon>
        <taxon>Oligostraca</taxon>
        <taxon>Ostracoda</taxon>
        <taxon>Podocopa</taxon>
        <taxon>Podocopida</taxon>
        <taxon>Darwinulocopina</taxon>
        <taxon>Darwinuloidea</taxon>
        <taxon>Darwinulidae</taxon>
        <taxon>Darwinula</taxon>
    </lineage>
</organism>
<dbReference type="SUPFAM" id="SSF51735">
    <property type="entry name" value="NAD(P)-binding Rossmann-fold domains"/>
    <property type="match status" value="1"/>
</dbReference>